<dbReference type="EMBL" id="JAVHJL010000002">
    <property type="protein sequence ID" value="KAK6509058.1"/>
    <property type="molecule type" value="Genomic_DNA"/>
</dbReference>
<reference evidence="2 3" key="1">
    <citation type="submission" date="2023-08" db="EMBL/GenBank/DDBJ databases">
        <authorList>
            <person name="Palmer J.M."/>
        </authorList>
    </citation>
    <scope>NUCLEOTIDE SEQUENCE [LARGE SCALE GENOMIC DNA]</scope>
    <source>
        <strain evidence="2 3">TWF481</strain>
    </source>
</reference>
<dbReference type="AlphaFoldDB" id="A0AAV9WHU3"/>
<accession>A0AAV9WHU3</accession>
<dbReference type="Proteomes" id="UP001370758">
    <property type="component" value="Unassembled WGS sequence"/>
</dbReference>
<feature type="coiled-coil region" evidence="1">
    <location>
        <begin position="116"/>
        <end position="143"/>
    </location>
</feature>
<proteinExistence type="predicted"/>
<evidence type="ECO:0000313" key="3">
    <source>
        <dbReference type="Proteomes" id="UP001370758"/>
    </source>
</evidence>
<protein>
    <submittedName>
        <fullName evidence="2">Uncharacterized protein</fullName>
    </submittedName>
</protein>
<evidence type="ECO:0000313" key="2">
    <source>
        <dbReference type="EMBL" id="KAK6509058.1"/>
    </source>
</evidence>
<gene>
    <name evidence="2" type="ORF">TWF481_003822</name>
</gene>
<comment type="caution">
    <text evidence="2">The sequence shown here is derived from an EMBL/GenBank/DDBJ whole genome shotgun (WGS) entry which is preliminary data.</text>
</comment>
<name>A0AAV9WHU3_9PEZI</name>
<keyword evidence="3" id="KW-1185">Reference proteome</keyword>
<sequence length="146" mass="17242">MEQTRRVKEVQQEIISNALLACRIRKALRIHYEAARRQKGVGAYKRMTNIVMAGIEQSKVFQDIRRSIGIKLRDLTFQLNVENATWCFSFERLLNVNIKQWTLASHKIGQVEGQEKEKLRSILSDFEKRRERLVSDIKRLEEEARI</sequence>
<organism evidence="2 3">
    <name type="scientific">Arthrobotrys musiformis</name>
    <dbReference type="NCBI Taxonomy" id="47236"/>
    <lineage>
        <taxon>Eukaryota</taxon>
        <taxon>Fungi</taxon>
        <taxon>Dikarya</taxon>
        <taxon>Ascomycota</taxon>
        <taxon>Pezizomycotina</taxon>
        <taxon>Orbiliomycetes</taxon>
        <taxon>Orbiliales</taxon>
        <taxon>Orbiliaceae</taxon>
        <taxon>Arthrobotrys</taxon>
    </lineage>
</organism>
<keyword evidence="1" id="KW-0175">Coiled coil</keyword>
<evidence type="ECO:0000256" key="1">
    <source>
        <dbReference type="SAM" id="Coils"/>
    </source>
</evidence>